<reference evidence="4" key="2">
    <citation type="journal article" date="2023" name="Plants (Basel)">
        <title>Annotation of the Turnera subulata (Passifloraceae) Draft Genome Reveals the S-Locus Evolved after the Divergence of Turneroideae from Passifloroideae in a Stepwise Manner.</title>
        <authorList>
            <person name="Henning P.M."/>
            <person name="Roalson E.H."/>
            <person name="Mir W."/>
            <person name="McCubbin A.G."/>
            <person name="Shore J.S."/>
        </authorList>
    </citation>
    <scope>NUCLEOTIDE SEQUENCE</scope>
    <source>
        <strain evidence="4">F60SS</strain>
    </source>
</reference>
<dbReference type="AlphaFoldDB" id="A0A9Q0J878"/>
<evidence type="ECO:0000259" key="3">
    <source>
        <dbReference type="Pfam" id="PF12174"/>
    </source>
</evidence>
<accession>A0A9Q0J878</accession>
<dbReference type="InterPro" id="IPR022003">
    <property type="entry name" value="RST"/>
</dbReference>
<dbReference type="Pfam" id="PF12174">
    <property type="entry name" value="RST"/>
    <property type="match status" value="1"/>
</dbReference>
<evidence type="ECO:0000256" key="1">
    <source>
        <dbReference type="ARBA" id="ARBA00004123"/>
    </source>
</evidence>
<evidence type="ECO:0000256" key="2">
    <source>
        <dbReference type="ARBA" id="ARBA00023242"/>
    </source>
</evidence>
<proteinExistence type="predicted"/>
<feature type="domain" description="RST" evidence="3">
    <location>
        <begin position="98"/>
        <end position="138"/>
    </location>
</feature>
<dbReference type="Proteomes" id="UP001141552">
    <property type="component" value="Unassembled WGS sequence"/>
</dbReference>
<sequence>MPVNSAAGATQIRQLQQQQKQQLSHFPQTPLVNNVSGGNCPPYTGINVNMDGSSAQSQPQLLQMRSVQRNQSPRATPICGAIQPVYIDPKLESLIKTEMQLQTLSTKFLKNEIAGDQFIRLMRNIIGDQTLRLALLQWKSQSDGAQYQFSRQYVRVAVNSAAVATQIRQPEQQQQLSHFTQTPLGNNVSGRNCLSLVLEQMSMRVDGSYASTQPHQSLGATPLGGATQLVHMKLKLEHAEFF</sequence>
<comment type="caution">
    <text evidence="4">The sequence shown here is derived from an EMBL/GenBank/DDBJ whole genome shotgun (WGS) entry which is preliminary data.</text>
</comment>
<protein>
    <recommendedName>
        <fullName evidence="3">RST domain-containing protein</fullName>
    </recommendedName>
</protein>
<organism evidence="4 5">
    <name type="scientific">Turnera subulata</name>
    <dbReference type="NCBI Taxonomy" id="218843"/>
    <lineage>
        <taxon>Eukaryota</taxon>
        <taxon>Viridiplantae</taxon>
        <taxon>Streptophyta</taxon>
        <taxon>Embryophyta</taxon>
        <taxon>Tracheophyta</taxon>
        <taxon>Spermatophyta</taxon>
        <taxon>Magnoliopsida</taxon>
        <taxon>eudicotyledons</taxon>
        <taxon>Gunneridae</taxon>
        <taxon>Pentapetalae</taxon>
        <taxon>rosids</taxon>
        <taxon>fabids</taxon>
        <taxon>Malpighiales</taxon>
        <taxon>Passifloraceae</taxon>
        <taxon>Turnera</taxon>
    </lineage>
</organism>
<evidence type="ECO:0000313" key="4">
    <source>
        <dbReference type="EMBL" id="KAJ4831240.1"/>
    </source>
</evidence>
<dbReference type="OrthoDB" id="1738928at2759"/>
<keyword evidence="2" id="KW-0539">Nucleus</keyword>
<dbReference type="EMBL" id="JAKUCV010005423">
    <property type="protein sequence ID" value="KAJ4831240.1"/>
    <property type="molecule type" value="Genomic_DNA"/>
</dbReference>
<keyword evidence="5" id="KW-1185">Reference proteome</keyword>
<evidence type="ECO:0000313" key="5">
    <source>
        <dbReference type="Proteomes" id="UP001141552"/>
    </source>
</evidence>
<comment type="subcellular location">
    <subcellularLocation>
        <location evidence="1">Nucleus</location>
    </subcellularLocation>
</comment>
<gene>
    <name evidence="4" type="ORF">Tsubulata_014555</name>
</gene>
<reference evidence="4" key="1">
    <citation type="submission" date="2022-02" db="EMBL/GenBank/DDBJ databases">
        <authorList>
            <person name="Henning P.M."/>
            <person name="McCubbin A.G."/>
            <person name="Shore J.S."/>
        </authorList>
    </citation>
    <scope>NUCLEOTIDE SEQUENCE</scope>
    <source>
        <strain evidence="4">F60SS</strain>
        <tissue evidence="4">Leaves</tissue>
    </source>
</reference>
<dbReference type="GO" id="GO:0005634">
    <property type="term" value="C:nucleus"/>
    <property type="evidence" value="ECO:0007669"/>
    <property type="project" value="UniProtKB-SubCell"/>
</dbReference>
<name>A0A9Q0J878_9ROSI</name>